<keyword evidence="11" id="KW-0320">Glycogen biosynthesis</keyword>
<evidence type="ECO:0000256" key="7">
    <source>
        <dbReference type="ARBA" id="ARBA00022679"/>
    </source>
</evidence>
<dbReference type="GO" id="GO:0005978">
    <property type="term" value="P:glycogen biosynthetic process"/>
    <property type="evidence" value="ECO:0007669"/>
    <property type="project" value="UniProtKB-UniPathway"/>
</dbReference>
<keyword evidence="6" id="KW-0321">Glycogen metabolism</keyword>
<dbReference type="GO" id="GO:0016301">
    <property type="term" value="F:kinase activity"/>
    <property type="evidence" value="ECO:0007669"/>
    <property type="project" value="UniProtKB-KW"/>
</dbReference>
<sequence length="442" mass="48118">MRLPHELGEWVAQQRWYGGKGSEPVLERIGGWQAGDDEVVISTHYLLDHSDGGSTLYQVPLTERAHPLGTLAPIAVVEGRYLYDAPHDPAYAATILDLILHERPAGHARGHRQPGAGHVTVASSAVLTGEQSNTSIICRVDDGAPVIMKVFRALHHGGNPDVVLQSAIAATGSTLVPRSIGYVSGEWPAPSLPGGLARGHLLFAQEFLPGAEDAWRIALRAAHRLIDFSAEAHALGRATAEVHATLATALPTREAQRADIDSILESMRARLNGACHEVPALRELHDEIDTVFEAAREAEWPRLQRIHGDYHLGQVLSIPGDSFVLVDFEGEPLRPMAERSEPDVTLRDVAGMLRSFDYAAGSVLLETAGAVTAHDWASAARHAFVDGYIEASGRDIRQNRALLDAFEIDKALYEVVYEARNRPSWIDIPTAAIRRLAERSGR</sequence>
<evidence type="ECO:0000256" key="9">
    <source>
        <dbReference type="ARBA" id="ARBA00022777"/>
    </source>
</evidence>
<comment type="subunit">
    <text evidence="3">Monomer.</text>
</comment>
<evidence type="ECO:0000313" key="17">
    <source>
        <dbReference type="Proteomes" id="UP000479756"/>
    </source>
</evidence>
<evidence type="ECO:0000259" key="15">
    <source>
        <dbReference type="Pfam" id="PF18085"/>
    </source>
</evidence>
<keyword evidence="17" id="KW-1185">Reference proteome</keyword>
<evidence type="ECO:0000256" key="5">
    <source>
        <dbReference type="ARBA" id="ARBA00013882"/>
    </source>
</evidence>
<evidence type="ECO:0000256" key="10">
    <source>
        <dbReference type="ARBA" id="ARBA00022840"/>
    </source>
</evidence>
<feature type="domain" description="Maltokinase N-terminal cap" evidence="15">
    <location>
        <begin position="10"/>
        <end position="88"/>
    </location>
</feature>
<keyword evidence="12" id="KW-0119">Carbohydrate metabolism</keyword>
<dbReference type="SUPFAM" id="SSF56112">
    <property type="entry name" value="Protein kinase-like (PK-like)"/>
    <property type="match status" value="1"/>
</dbReference>
<evidence type="ECO:0000256" key="3">
    <source>
        <dbReference type="ARBA" id="ARBA00011245"/>
    </source>
</evidence>
<dbReference type="AlphaFoldDB" id="A0A7C9PLN6"/>
<gene>
    <name evidence="16" type="ORF">G3T37_03380</name>
</gene>
<dbReference type="Proteomes" id="UP000479756">
    <property type="component" value="Unassembled WGS sequence"/>
</dbReference>
<dbReference type="UniPathway" id="UPA00164"/>
<dbReference type="EMBL" id="JAAGWZ010000001">
    <property type="protein sequence ID" value="NEM90392.1"/>
    <property type="molecule type" value="Genomic_DNA"/>
</dbReference>
<evidence type="ECO:0000256" key="13">
    <source>
        <dbReference type="ARBA" id="ARBA00031251"/>
    </source>
</evidence>
<keyword evidence="8" id="KW-0547">Nucleotide-binding</keyword>
<evidence type="ECO:0000256" key="11">
    <source>
        <dbReference type="ARBA" id="ARBA00023056"/>
    </source>
</evidence>
<name>A0A7C9PLN6_9MICO</name>
<comment type="similarity">
    <text evidence="2">Belongs to the aminoglycoside phosphotransferase family.</text>
</comment>
<evidence type="ECO:0000256" key="8">
    <source>
        <dbReference type="ARBA" id="ARBA00022741"/>
    </source>
</evidence>
<comment type="pathway">
    <text evidence="1">Glycan biosynthesis; glycogen biosynthesis.</text>
</comment>
<dbReference type="GO" id="GO:0005524">
    <property type="term" value="F:ATP binding"/>
    <property type="evidence" value="ECO:0007669"/>
    <property type="project" value="UniProtKB-KW"/>
</dbReference>
<dbReference type="Gene3D" id="3.90.1200.10">
    <property type="match status" value="1"/>
</dbReference>
<keyword evidence="7 16" id="KW-0808">Transferase</keyword>
<evidence type="ECO:0000256" key="6">
    <source>
        <dbReference type="ARBA" id="ARBA00022600"/>
    </source>
</evidence>
<evidence type="ECO:0000256" key="1">
    <source>
        <dbReference type="ARBA" id="ARBA00004964"/>
    </source>
</evidence>
<organism evidence="16 17">
    <name type="scientific">Galbitalea soli</name>
    <dbReference type="NCBI Taxonomy" id="1268042"/>
    <lineage>
        <taxon>Bacteria</taxon>
        <taxon>Bacillati</taxon>
        <taxon>Actinomycetota</taxon>
        <taxon>Actinomycetes</taxon>
        <taxon>Micrococcales</taxon>
        <taxon>Microbacteriaceae</taxon>
        <taxon>Galbitalea</taxon>
    </lineage>
</organism>
<evidence type="ECO:0000256" key="12">
    <source>
        <dbReference type="ARBA" id="ARBA00023277"/>
    </source>
</evidence>
<dbReference type="EC" id="2.7.1.175" evidence="4"/>
<comment type="caution">
    <text evidence="16">The sequence shown here is derived from an EMBL/GenBank/DDBJ whole genome shotgun (WGS) entry which is preliminary data.</text>
</comment>
<dbReference type="InterPro" id="IPR040999">
    <property type="entry name" value="Mak_N_cap"/>
</dbReference>
<evidence type="ECO:0000256" key="14">
    <source>
        <dbReference type="ARBA" id="ARBA00049067"/>
    </source>
</evidence>
<evidence type="ECO:0000256" key="4">
    <source>
        <dbReference type="ARBA" id="ARBA00011962"/>
    </source>
</evidence>
<accession>A0A7C9PLN6</accession>
<comment type="catalytic activity">
    <reaction evidence="14">
        <text>D-maltose + ATP = alpha-maltose 1-phosphate + ADP + H(+)</text>
        <dbReference type="Rhea" id="RHEA:31915"/>
        <dbReference type="ChEBI" id="CHEBI:15378"/>
        <dbReference type="ChEBI" id="CHEBI:17306"/>
        <dbReference type="ChEBI" id="CHEBI:30616"/>
        <dbReference type="ChEBI" id="CHEBI:63576"/>
        <dbReference type="ChEBI" id="CHEBI:456216"/>
        <dbReference type="EC" id="2.7.1.175"/>
    </reaction>
</comment>
<evidence type="ECO:0000256" key="2">
    <source>
        <dbReference type="ARBA" id="ARBA00006219"/>
    </source>
</evidence>
<keyword evidence="9" id="KW-0418">Kinase</keyword>
<keyword evidence="10" id="KW-0067">ATP-binding</keyword>
<dbReference type="InterPro" id="IPR011009">
    <property type="entry name" value="Kinase-like_dom_sf"/>
</dbReference>
<reference evidence="16 17" key="1">
    <citation type="journal article" date="2014" name="Int. J. Syst. Evol. Microbiol.">
        <title>Description of Galbitalea soli gen. nov., sp. nov., and Frondihabitans sucicola sp. nov.</title>
        <authorList>
            <person name="Kim S.J."/>
            <person name="Lim J.M."/>
            <person name="Ahn J.H."/>
            <person name="Weon H.Y."/>
            <person name="Hamada M."/>
            <person name="Suzuki K."/>
            <person name="Ahn T.Y."/>
            <person name="Kwon S.W."/>
        </authorList>
    </citation>
    <scope>NUCLEOTIDE SEQUENCE [LARGE SCALE GENOMIC DNA]</scope>
    <source>
        <strain evidence="16 17">NBRC 108727</strain>
    </source>
</reference>
<evidence type="ECO:0000313" key="16">
    <source>
        <dbReference type="EMBL" id="NEM90392.1"/>
    </source>
</evidence>
<proteinExistence type="inferred from homology"/>
<dbReference type="Pfam" id="PF18085">
    <property type="entry name" value="Mak_N_cap"/>
    <property type="match status" value="1"/>
</dbReference>
<protein>
    <recommendedName>
        <fullName evidence="5">Maltokinase</fullName>
        <ecNumber evidence="4">2.7.1.175</ecNumber>
    </recommendedName>
    <alternativeName>
        <fullName evidence="13">Maltose-1-phosphate synthase</fullName>
    </alternativeName>
</protein>